<protein>
    <recommendedName>
        <fullName evidence="3">C2H2-type domain-containing protein</fullName>
    </recommendedName>
</protein>
<dbReference type="InterPro" id="IPR053266">
    <property type="entry name" value="Zinc_finger_protein_7"/>
</dbReference>
<keyword evidence="1" id="KW-0862">Zinc</keyword>
<evidence type="ECO:0000256" key="1">
    <source>
        <dbReference type="PROSITE-ProRule" id="PRU00042"/>
    </source>
</evidence>
<feature type="region of interest" description="Disordered" evidence="2">
    <location>
        <begin position="86"/>
        <end position="106"/>
    </location>
</feature>
<organism evidence="4 5">
    <name type="scientific">Colocasia esculenta</name>
    <name type="common">Wild taro</name>
    <name type="synonym">Arum esculentum</name>
    <dbReference type="NCBI Taxonomy" id="4460"/>
    <lineage>
        <taxon>Eukaryota</taxon>
        <taxon>Viridiplantae</taxon>
        <taxon>Streptophyta</taxon>
        <taxon>Embryophyta</taxon>
        <taxon>Tracheophyta</taxon>
        <taxon>Spermatophyta</taxon>
        <taxon>Magnoliopsida</taxon>
        <taxon>Liliopsida</taxon>
        <taxon>Araceae</taxon>
        <taxon>Aroideae</taxon>
        <taxon>Colocasieae</taxon>
        <taxon>Colocasia</taxon>
    </lineage>
</organism>
<dbReference type="PROSITE" id="PS00028">
    <property type="entry name" value="ZINC_FINGER_C2H2_1"/>
    <property type="match status" value="1"/>
</dbReference>
<evidence type="ECO:0000313" key="4">
    <source>
        <dbReference type="EMBL" id="MQL87646.1"/>
    </source>
</evidence>
<accession>A0A843UY76</accession>
<dbReference type="PROSITE" id="PS50157">
    <property type="entry name" value="ZINC_FINGER_C2H2_2"/>
    <property type="match status" value="1"/>
</dbReference>
<dbReference type="Proteomes" id="UP000652761">
    <property type="component" value="Unassembled WGS sequence"/>
</dbReference>
<keyword evidence="1" id="KW-0479">Metal-binding</keyword>
<evidence type="ECO:0000259" key="3">
    <source>
        <dbReference type="PROSITE" id="PS50157"/>
    </source>
</evidence>
<dbReference type="PANTHER" id="PTHR47593:SF8">
    <property type="entry name" value="OS12G0581900 PROTEIN"/>
    <property type="match status" value="1"/>
</dbReference>
<dbReference type="GO" id="GO:0008270">
    <property type="term" value="F:zinc ion binding"/>
    <property type="evidence" value="ECO:0007669"/>
    <property type="project" value="UniProtKB-KW"/>
</dbReference>
<dbReference type="PANTHER" id="PTHR47593">
    <property type="entry name" value="ZINC FINGER PROTEIN 4-LIKE"/>
    <property type="match status" value="1"/>
</dbReference>
<gene>
    <name evidence="4" type="ORF">Taro_020180</name>
</gene>
<evidence type="ECO:0000256" key="2">
    <source>
        <dbReference type="SAM" id="MobiDB-lite"/>
    </source>
</evidence>
<feature type="region of interest" description="Disordered" evidence="2">
    <location>
        <begin position="1"/>
        <end position="66"/>
    </location>
</feature>
<dbReference type="AlphaFoldDB" id="A0A843UY76"/>
<feature type="domain" description="C2H2-type" evidence="3">
    <location>
        <begin position="71"/>
        <end position="98"/>
    </location>
</feature>
<dbReference type="Gene3D" id="3.30.160.60">
    <property type="entry name" value="Classic Zinc Finger"/>
    <property type="match status" value="1"/>
</dbReference>
<keyword evidence="1" id="KW-0863">Zinc-finger</keyword>
<feature type="region of interest" description="Disordered" evidence="2">
    <location>
        <begin position="132"/>
        <end position="154"/>
    </location>
</feature>
<dbReference type="InterPro" id="IPR036236">
    <property type="entry name" value="Znf_C2H2_sf"/>
</dbReference>
<name>A0A843UY76_COLES</name>
<dbReference type="EMBL" id="NMUH01000992">
    <property type="protein sequence ID" value="MQL87646.1"/>
    <property type="molecule type" value="Genomic_DNA"/>
</dbReference>
<dbReference type="OrthoDB" id="1933825at2759"/>
<reference evidence="4" key="1">
    <citation type="submission" date="2017-07" db="EMBL/GenBank/DDBJ databases">
        <title>Taro Niue Genome Assembly and Annotation.</title>
        <authorList>
            <person name="Atibalentja N."/>
            <person name="Keating K."/>
            <person name="Fields C.J."/>
        </authorList>
    </citation>
    <scope>NUCLEOTIDE SEQUENCE</scope>
    <source>
        <strain evidence="4">Niue_2</strain>
        <tissue evidence="4">Leaf</tissue>
    </source>
</reference>
<sequence length="188" mass="20765">MKLPEEQVEAGRMATSNSRPGENSGGTNDGKMENPPCSGAWLSLSLTGDTPSEARDSSNNARSKSTPHKVFTCNFCMRKFFSSQALGGHQNAHKRERGTARKSQQSQGMLIGLPLQTPFVHLLQVQPHSLVNKPQRGGIETEARPQGDKSSPQMPWKQFLLEEPTEFTWPGSFQADFQPSELDLSLRL</sequence>
<proteinExistence type="predicted"/>
<comment type="caution">
    <text evidence="4">The sequence shown here is derived from an EMBL/GenBank/DDBJ whole genome shotgun (WGS) entry which is preliminary data.</text>
</comment>
<dbReference type="SUPFAM" id="SSF57667">
    <property type="entry name" value="beta-beta-alpha zinc fingers"/>
    <property type="match status" value="1"/>
</dbReference>
<evidence type="ECO:0000313" key="5">
    <source>
        <dbReference type="Proteomes" id="UP000652761"/>
    </source>
</evidence>
<keyword evidence="5" id="KW-1185">Reference proteome</keyword>
<dbReference type="InterPro" id="IPR013087">
    <property type="entry name" value="Znf_C2H2_type"/>
</dbReference>